<reference evidence="4 5" key="1">
    <citation type="submission" date="2017-06" db="EMBL/GenBank/DDBJ databases">
        <authorList>
            <person name="Kim H.J."/>
            <person name="Triplett B.A."/>
        </authorList>
    </citation>
    <scope>NUCLEOTIDE SEQUENCE [LARGE SCALE GENOMIC DNA]</scope>
    <source>
        <strain evidence="4 5">DSM 11445</strain>
    </source>
</reference>
<feature type="domain" description="GFO/IDH/MocA-like oxidoreductase" evidence="3">
    <location>
        <begin position="142"/>
        <end position="264"/>
    </location>
</feature>
<dbReference type="AlphaFoldDB" id="A0A239DQU5"/>
<protein>
    <submittedName>
        <fullName evidence="4">Predicted dehydrogenase</fullName>
    </submittedName>
</protein>
<dbReference type="InterPro" id="IPR052515">
    <property type="entry name" value="Gfo/Idh/MocA_Oxidoreductase"/>
</dbReference>
<dbReference type="OrthoDB" id="9792935at2"/>
<evidence type="ECO:0000256" key="1">
    <source>
        <dbReference type="SAM" id="MobiDB-lite"/>
    </source>
</evidence>
<dbReference type="SUPFAM" id="SSF55347">
    <property type="entry name" value="Glyceraldehyde-3-phosphate dehydrogenase-like, C-terminal domain"/>
    <property type="match status" value="1"/>
</dbReference>
<sequence>MAKSIPQGRVGVALIGAGMIAKTQVAALSAAKEDVQLKAVVARRPERAGYLAALWDGAPPEFTADLAAVAADPAIQFAIVATPPSVRHEVIAELARAGTHILLEKPVARTLEEAVGVVEICERTGVTLGMVFQHRMRASSVAAARHVASGALGKLGHVEIAVPLWRDQSYYDELGRGTYARDGGGVMMTNAIHSIDLALSLTGPVARVQAMTATTPLHRMEAEDLAVAGLKFSCGAAGSFVASTACYPHRTEVIRLHFENASLRIDKNALEVSWRDGRSSVEGKAVTDAHEGTASHNNHEWHQAVIQEFVDALRVGRAPMVTGRGALISHQLIEAIESSSRQGRPVEIGASSADQIDAAR</sequence>
<dbReference type="GO" id="GO:0000166">
    <property type="term" value="F:nucleotide binding"/>
    <property type="evidence" value="ECO:0007669"/>
    <property type="project" value="InterPro"/>
</dbReference>
<proteinExistence type="predicted"/>
<evidence type="ECO:0000259" key="2">
    <source>
        <dbReference type="Pfam" id="PF01408"/>
    </source>
</evidence>
<dbReference type="PANTHER" id="PTHR43249:SF1">
    <property type="entry name" value="D-GLUCOSIDE 3-DEHYDROGENASE"/>
    <property type="match status" value="1"/>
</dbReference>
<evidence type="ECO:0000313" key="4">
    <source>
        <dbReference type="EMBL" id="SNS34717.1"/>
    </source>
</evidence>
<feature type="region of interest" description="Disordered" evidence="1">
    <location>
        <begin position="339"/>
        <end position="360"/>
    </location>
</feature>
<organism evidence="4 5">
    <name type="scientific">Antarctobacter heliothermus</name>
    <dbReference type="NCBI Taxonomy" id="74033"/>
    <lineage>
        <taxon>Bacteria</taxon>
        <taxon>Pseudomonadati</taxon>
        <taxon>Pseudomonadota</taxon>
        <taxon>Alphaproteobacteria</taxon>
        <taxon>Rhodobacterales</taxon>
        <taxon>Roseobacteraceae</taxon>
        <taxon>Antarctobacter</taxon>
    </lineage>
</organism>
<dbReference type="InterPro" id="IPR000683">
    <property type="entry name" value="Gfo/Idh/MocA-like_OxRdtase_N"/>
</dbReference>
<dbReference type="InterPro" id="IPR036291">
    <property type="entry name" value="NAD(P)-bd_dom_sf"/>
</dbReference>
<feature type="domain" description="Gfo/Idh/MocA-like oxidoreductase N-terminal" evidence="2">
    <location>
        <begin position="11"/>
        <end position="130"/>
    </location>
</feature>
<gene>
    <name evidence="4" type="ORF">SAMN04488078_1011107</name>
</gene>
<accession>A0A239DQU5</accession>
<dbReference type="Pfam" id="PF01408">
    <property type="entry name" value="GFO_IDH_MocA"/>
    <property type="match status" value="1"/>
</dbReference>
<dbReference type="SUPFAM" id="SSF51735">
    <property type="entry name" value="NAD(P)-binding Rossmann-fold domains"/>
    <property type="match status" value="1"/>
</dbReference>
<dbReference type="InterPro" id="IPR055170">
    <property type="entry name" value="GFO_IDH_MocA-like_dom"/>
</dbReference>
<dbReference type="Pfam" id="PF22725">
    <property type="entry name" value="GFO_IDH_MocA_C3"/>
    <property type="match status" value="1"/>
</dbReference>
<name>A0A239DQU5_9RHOB</name>
<dbReference type="Proteomes" id="UP000198440">
    <property type="component" value="Unassembled WGS sequence"/>
</dbReference>
<dbReference type="PANTHER" id="PTHR43249">
    <property type="entry name" value="UDP-N-ACETYL-2-AMINO-2-DEOXY-D-GLUCURONATE OXIDASE"/>
    <property type="match status" value="1"/>
</dbReference>
<evidence type="ECO:0000313" key="5">
    <source>
        <dbReference type="Proteomes" id="UP000198440"/>
    </source>
</evidence>
<dbReference type="RefSeq" id="WP_089277380.1">
    <property type="nucleotide sequence ID" value="NZ_FZON01000011.1"/>
</dbReference>
<evidence type="ECO:0000259" key="3">
    <source>
        <dbReference type="Pfam" id="PF22725"/>
    </source>
</evidence>
<dbReference type="EMBL" id="FZON01000011">
    <property type="protein sequence ID" value="SNS34717.1"/>
    <property type="molecule type" value="Genomic_DNA"/>
</dbReference>
<dbReference type="Gene3D" id="3.40.50.720">
    <property type="entry name" value="NAD(P)-binding Rossmann-like Domain"/>
    <property type="match status" value="1"/>
</dbReference>
<dbReference type="Gene3D" id="3.30.360.10">
    <property type="entry name" value="Dihydrodipicolinate Reductase, domain 2"/>
    <property type="match status" value="1"/>
</dbReference>